<comment type="similarity">
    <text evidence="6">Belongs to the NRAMP family.</text>
</comment>
<evidence type="ECO:0000256" key="6">
    <source>
        <dbReference type="HAMAP-Rule" id="MF_00221"/>
    </source>
</evidence>
<dbReference type="PANTHER" id="PTHR11706:SF33">
    <property type="entry name" value="NATURAL RESISTANCE-ASSOCIATED MACROPHAGE PROTEIN 2"/>
    <property type="match status" value="1"/>
</dbReference>
<protein>
    <recommendedName>
        <fullName evidence="6">Divalent metal cation transporter MntH</fullName>
    </recommendedName>
</protein>
<keyword evidence="6" id="KW-0769">Symport</keyword>
<feature type="transmembrane region" description="Helical" evidence="6">
    <location>
        <begin position="76"/>
        <end position="99"/>
    </location>
</feature>
<dbReference type="NCBIfam" id="NF037982">
    <property type="entry name" value="Nramp_1"/>
    <property type="match status" value="1"/>
</dbReference>
<evidence type="ECO:0000256" key="5">
    <source>
        <dbReference type="ARBA" id="ARBA00023136"/>
    </source>
</evidence>
<feature type="transmembrane region" description="Helical" evidence="6">
    <location>
        <begin position="425"/>
        <end position="446"/>
    </location>
</feature>
<dbReference type="EMBL" id="JACHXK010000003">
    <property type="protein sequence ID" value="MBB3109943.1"/>
    <property type="molecule type" value="Genomic_DNA"/>
</dbReference>
<comment type="caution">
    <text evidence="7">The sequence shown here is derived from an EMBL/GenBank/DDBJ whole genome shotgun (WGS) entry which is preliminary data.</text>
</comment>
<feature type="transmembrane region" description="Helical" evidence="6">
    <location>
        <begin position="148"/>
        <end position="169"/>
    </location>
</feature>
<dbReference type="Pfam" id="PF01566">
    <property type="entry name" value="Nramp"/>
    <property type="match status" value="1"/>
</dbReference>
<evidence type="ECO:0000256" key="2">
    <source>
        <dbReference type="ARBA" id="ARBA00022448"/>
    </source>
</evidence>
<dbReference type="GO" id="GO:0005384">
    <property type="term" value="F:manganese ion transmembrane transporter activity"/>
    <property type="evidence" value="ECO:0007669"/>
    <property type="project" value="TreeGrafter"/>
</dbReference>
<keyword evidence="6" id="KW-0406">Ion transport</keyword>
<feature type="transmembrane region" description="Helical" evidence="6">
    <location>
        <begin position="305"/>
        <end position="328"/>
    </location>
</feature>
<keyword evidence="8" id="KW-1185">Reference proteome</keyword>
<proteinExistence type="inferred from homology"/>
<reference evidence="7 8" key="1">
    <citation type="submission" date="2020-08" db="EMBL/GenBank/DDBJ databases">
        <title>Genomic Encyclopedia of Type Strains, Phase III (KMG-III): the genomes of soil and plant-associated and newly described type strains.</title>
        <authorList>
            <person name="Whitman W."/>
        </authorList>
    </citation>
    <scope>NUCLEOTIDE SEQUENCE [LARGE SCALE GENOMIC DNA]</scope>
    <source>
        <strain evidence="7 8">CECT 5862</strain>
    </source>
</reference>
<sequence length="447" mass="48223">MTDQTSEAPQDKGWRTKSSQLSLAEVHGTMKVPKHGSWLRKFLAFAGPGYLVAVGYMDPGNWATDIAGGSMFGYSLLSVILISNLMAILLQALAGKLGIVTGRDLAQACKDHYSKPVSFVLWALAELAIAACDLAEVIGAAIALHLLFGIPLIYGVMITVLDVLLILLLQNKGFRYIEALVITLIATIAGCFLMEIILAKPDLGGIAKGFVPTADIVTNPEMLYIAIGILGATVMPHNLYLHSSIVQTRQIEQTELGKRQAIKYATWDSTIALFFALFINAAILIIAAATFHAQGYTEIADIEEAYHMLAPLLGTTAASILFGVALLASGQNATLTGTIAGQIVMEGFLNIRIPSWIRRLVTRLIAVIPAVIVTALYGEQGTMDLLILSQVILSLQLSFAVFPLVKFTSDKTKMGQFVNPLWIKLLAWTIAVVIAVLNIVLLIQTFT</sequence>
<evidence type="ECO:0000313" key="8">
    <source>
        <dbReference type="Proteomes" id="UP000570361"/>
    </source>
</evidence>
<feature type="transmembrane region" description="Helical" evidence="6">
    <location>
        <begin position="222"/>
        <end position="241"/>
    </location>
</feature>
<dbReference type="GO" id="GO:0034755">
    <property type="term" value="P:iron ion transmembrane transport"/>
    <property type="evidence" value="ECO:0007669"/>
    <property type="project" value="TreeGrafter"/>
</dbReference>
<keyword evidence="6" id="KW-1003">Cell membrane</keyword>
<gene>
    <name evidence="6" type="primary">mntH</name>
    <name evidence="7" type="ORF">FHS18_002006</name>
</gene>
<dbReference type="NCBIfam" id="NF001923">
    <property type="entry name" value="PRK00701.1"/>
    <property type="match status" value="1"/>
</dbReference>
<dbReference type="InterPro" id="IPR001046">
    <property type="entry name" value="NRAMP_fam"/>
</dbReference>
<evidence type="ECO:0000256" key="3">
    <source>
        <dbReference type="ARBA" id="ARBA00022692"/>
    </source>
</evidence>
<dbReference type="GO" id="GO:0015293">
    <property type="term" value="F:symporter activity"/>
    <property type="evidence" value="ECO:0007669"/>
    <property type="project" value="UniProtKB-UniRule"/>
</dbReference>
<evidence type="ECO:0000256" key="1">
    <source>
        <dbReference type="ARBA" id="ARBA00004141"/>
    </source>
</evidence>
<dbReference type="GO" id="GO:0015086">
    <property type="term" value="F:cadmium ion transmembrane transporter activity"/>
    <property type="evidence" value="ECO:0007669"/>
    <property type="project" value="TreeGrafter"/>
</dbReference>
<dbReference type="PRINTS" id="PR00447">
    <property type="entry name" value="NATRESASSCMP"/>
</dbReference>
<feature type="transmembrane region" description="Helical" evidence="6">
    <location>
        <begin position="38"/>
        <end position="56"/>
    </location>
</feature>
<keyword evidence="2 6" id="KW-0813">Transport</keyword>
<accession>A0A7W5AWD1</accession>
<feature type="transmembrane region" description="Helical" evidence="6">
    <location>
        <begin position="119"/>
        <end position="142"/>
    </location>
</feature>
<evidence type="ECO:0000256" key="4">
    <source>
        <dbReference type="ARBA" id="ARBA00022989"/>
    </source>
</evidence>
<dbReference type="NCBIfam" id="TIGR01197">
    <property type="entry name" value="nramp"/>
    <property type="match status" value="1"/>
</dbReference>
<feature type="transmembrane region" description="Helical" evidence="6">
    <location>
        <begin position="176"/>
        <end position="198"/>
    </location>
</feature>
<keyword evidence="3 6" id="KW-0812">Transmembrane</keyword>
<dbReference type="RefSeq" id="WP_183599486.1">
    <property type="nucleotide sequence ID" value="NZ_JACHXK010000003.1"/>
</dbReference>
<name>A0A7W5AWD1_9BACL</name>
<organism evidence="7 8">
    <name type="scientific">Paenibacillus phyllosphaerae</name>
    <dbReference type="NCBI Taxonomy" id="274593"/>
    <lineage>
        <taxon>Bacteria</taxon>
        <taxon>Bacillati</taxon>
        <taxon>Bacillota</taxon>
        <taxon>Bacilli</taxon>
        <taxon>Bacillales</taxon>
        <taxon>Paenibacillaceae</taxon>
        <taxon>Paenibacillus</taxon>
    </lineage>
</organism>
<dbReference type="Proteomes" id="UP000570361">
    <property type="component" value="Unassembled WGS sequence"/>
</dbReference>
<dbReference type="PANTHER" id="PTHR11706">
    <property type="entry name" value="SOLUTE CARRIER PROTEIN FAMILY 11 MEMBER"/>
    <property type="match status" value="1"/>
</dbReference>
<feature type="transmembrane region" description="Helical" evidence="6">
    <location>
        <begin position="360"/>
        <end position="379"/>
    </location>
</feature>
<keyword evidence="4 6" id="KW-1133">Transmembrane helix</keyword>
<dbReference type="HAMAP" id="MF_00221">
    <property type="entry name" value="NRAMP"/>
    <property type="match status" value="1"/>
</dbReference>
<comment type="function">
    <text evidence="6">H(+)-stimulated, divalent metal cation uptake system.</text>
</comment>
<feature type="transmembrane region" description="Helical" evidence="6">
    <location>
        <begin position="271"/>
        <end position="293"/>
    </location>
</feature>
<feature type="transmembrane region" description="Helical" evidence="6">
    <location>
        <begin position="385"/>
        <end position="405"/>
    </location>
</feature>
<evidence type="ECO:0000313" key="7">
    <source>
        <dbReference type="EMBL" id="MBB3109943.1"/>
    </source>
</evidence>
<keyword evidence="5 6" id="KW-0472">Membrane</keyword>
<dbReference type="GO" id="GO:0005886">
    <property type="term" value="C:plasma membrane"/>
    <property type="evidence" value="ECO:0007669"/>
    <property type="project" value="UniProtKB-SubCell"/>
</dbReference>
<comment type="subcellular location">
    <subcellularLocation>
        <location evidence="6">Cell membrane</location>
        <topology evidence="6">Multi-pass membrane protein</topology>
    </subcellularLocation>
    <subcellularLocation>
        <location evidence="1">Membrane</location>
        <topology evidence="1">Multi-pass membrane protein</topology>
    </subcellularLocation>
</comment>
<dbReference type="GO" id="GO:0046872">
    <property type="term" value="F:metal ion binding"/>
    <property type="evidence" value="ECO:0007669"/>
    <property type="project" value="UniProtKB-UniRule"/>
</dbReference>
<dbReference type="AlphaFoldDB" id="A0A7W5AWD1"/>